<dbReference type="SUPFAM" id="SSF53335">
    <property type="entry name" value="S-adenosyl-L-methionine-dependent methyltransferases"/>
    <property type="match status" value="1"/>
</dbReference>
<evidence type="ECO:0000256" key="1">
    <source>
        <dbReference type="ARBA" id="ARBA00022679"/>
    </source>
</evidence>
<dbReference type="InterPro" id="IPR050447">
    <property type="entry name" value="Erg6_SMT_methyltransf"/>
</dbReference>
<dbReference type="GO" id="GO:0032259">
    <property type="term" value="P:methylation"/>
    <property type="evidence" value="ECO:0007669"/>
    <property type="project" value="UniProtKB-KW"/>
</dbReference>
<evidence type="ECO:0000313" key="3">
    <source>
        <dbReference type="Proteomes" id="UP000321062"/>
    </source>
</evidence>
<keyword evidence="2" id="KW-0489">Methyltransferase</keyword>
<keyword evidence="1 2" id="KW-0808">Transferase</keyword>
<dbReference type="OrthoDB" id="7856199at2"/>
<dbReference type="RefSeq" id="WP_147655220.1">
    <property type="nucleotide sequence ID" value="NZ_BMFM01000001.1"/>
</dbReference>
<gene>
    <name evidence="2" type="ORF">FNA67_04565</name>
</gene>
<dbReference type="GO" id="GO:0008757">
    <property type="term" value="F:S-adenosylmethionine-dependent methyltransferase activity"/>
    <property type="evidence" value="ECO:0007669"/>
    <property type="project" value="InterPro"/>
</dbReference>
<dbReference type="Gene3D" id="3.40.50.150">
    <property type="entry name" value="Vaccinia Virus protein VP39"/>
    <property type="match status" value="1"/>
</dbReference>
<dbReference type="PANTHER" id="PTHR44068:SF11">
    <property type="entry name" value="GERANYL DIPHOSPHATE 2-C-METHYLTRANSFERASE"/>
    <property type="match status" value="1"/>
</dbReference>
<name>A0A5B9DJT1_9HYPH</name>
<dbReference type="AlphaFoldDB" id="A0A5B9DJT1"/>
<sequence length="273" mass="29183">MAQDQNEVVFNYGDDAIIERIDAALTRAGHDPAHVKPDDLYPFDQLHGRQLAATREHVARLAPDLHMHVLDIGSGVGGPARYIATAIGARVTGIDLTPQFVATARELTRRCGLERRVEFVEGNAAHMPFAPETFDAAICLYVGMNIPDKPAVLAEAFRVLKPGARLLWSQVVAGQGTPHYPLPWARNAQASHAGPPDELRAALTGAGFEILEWVDETAALLPAGGAAPPPGADPSVNQLVMGADFVERRKDFMASLAEGALRSVVVLARKAGP</sequence>
<dbReference type="Pfam" id="PF08241">
    <property type="entry name" value="Methyltransf_11"/>
    <property type="match status" value="1"/>
</dbReference>
<reference evidence="2 3" key="1">
    <citation type="journal article" date="2015" name="Int. J. Syst. Evol. Microbiol.">
        <title>Youhaiella tibetensis gen. nov., sp. nov., isolated from subsurface sediment.</title>
        <authorList>
            <person name="Wang Y.X."/>
            <person name="Huang F.Q."/>
            <person name="Nogi Y."/>
            <person name="Pang S.J."/>
            <person name="Wang P.K."/>
            <person name="Lv J."/>
        </authorList>
    </citation>
    <scope>NUCLEOTIDE SEQUENCE [LARGE SCALE GENOMIC DNA]</scope>
    <source>
        <strain evidence="3">fig4</strain>
    </source>
</reference>
<dbReference type="EMBL" id="CP041690">
    <property type="protein sequence ID" value="QEE19490.1"/>
    <property type="molecule type" value="Genomic_DNA"/>
</dbReference>
<protein>
    <submittedName>
        <fullName evidence="2">Class I SAM-dependent methyltransferase</fullName>
    </submittedName>
</protein>
<keyword evidence="3" id="KW-1185">Reference proteome</keyword>
<dbReference type="InterPro" id="IPR013216">
    <property type="entry name" value="Methyltransf_11"/>
</dbReference>
<accession>A0A5B9DJT1</accession>
<dbReference type="CDD" id="cd02440">
    <property type="entry name" value="AdoMet_MTases"/>
    <property type="match status" value="1"/>
</dbReference>
<dbReference type="KEGG" id="yti:FNA67_04565"/>
<proteinExistence type="predicted"/>
<dbReference type="InterPro" id="IPR029063">
    <property type="entry name" value="SAM-dependent_MTases_sf"/>
</dbReference>
<organism evidence="2 3">
    <name type="scientific">Paradevosia tibetensis</name>
    <dbReference type="NCBI Taxonomy" id="1447062"/>
    <lineage>
        <taxon>Bacteria</taxon>
        <taxon>Pseudomonadati</taxon>
        <taxon>Pseudomonadota</taxon>
        <taxon>Alphaproteobacteria</taxon>
        <taxon>Hyphomicrobiales</taxon>
        <taxon>Devosiaceae</taxon>
        <taxon>Paradevosia</taxon>
    </lineage>
</organism>
<evidence type="ECO:0000313" key="2">
    <source>
        <dbReference type="EMBL" id="QEE19490.1"/>
    </source>
</evidence>
<dbReference type="PANTHER" id="PTHR44068">
    <property type="entry name" value="ZGC:194242"/>
    <property type="match status" value="1"/>
</dbReference>
<dbReference type="Proteomes" id="UP000321062">
    <property type="component" value="Chromosome"/>
</dbReference>